<dbReference type="OrthoDB" id="6346224at2"/>
<evidence type="ECO:0000313" key="1">
    <source>
        <dbReference type="EMBL" id="RAJ22729.1"/>
    </source>
</evidence>
<protein>
    <submittedName>
        <fullName evidence="1">PD-(D/E)XK nuclease superfamily protein</fullName>
    </submittedName>
</protein>
<organism evidence="1 2">
    <name type="scientific">Gelidibacter algens</name>
    <dbReference type="NCBI Taxonomy" id="49280"/>
    <lineage>
        <taxon>Bacteria</taxon>
        <taxon>Pseudomonadati</taxon>
        <taxon>Bacteroidota</taxon>
        <taxon>Flavobacteriia</taxon>
        <taxon>Flavobacteriales</taxon>
        <taxon>Flavobacteriaceae</taxon>
        <taxon>Gelidibacter</taxon>
    </lineage>
</organism>
<dbReference type="STRING" id="49280.A9996_03150"/>
<name>A0A1A7R4P0_9FLAO</name>
<sequence length="416" mass="48906">MSVNETSLKHLLSNTGLIVAHNNELTIAKGEHFNIFSVLKIETRENKTHSAFLTELLNPKGSHQMGDVFLKHFLFTINYAEPFDTDNPFVKAEEDIGRIDFKEKEGEDRAHAIGGRIDIYLRDKNGYTISIENKIHAIDQKAQIQRYCNHCKGKNRVYYLALKIKEPENYSKLKLISGEDFHIISYKDHIVDWLELCLREVPNFSTLREAINQYIVLIKKLTHTLNKEQEKKLLDVMKSHLEESRFVADNYNKMVIRLWNNFRIDLKKELLDRINKERYYITIDKKVYEKYSQLWIHFKSEPSPQFLFGVEPFSGAGHKEGKMFIGLYNSGNSTLLKDLEEENKLSNKWKQVRYILTKDRNSISFSDNFTIDKLANQSDNKEYVNLFATQIIKFIEDYEKLLPQEVFEQVQKMEGE</sequence>
<dbReference type="EMBL" id="QLLQ01000008">
    <property type="protein sequence ID" value="RAJ22729.1"/>
    <property type="molecule type" value="Genomic_DNA"/>
</dbReference>
<dbReference type="Pfam" id="PF14281">
    <property type="entry name" value="PDDEXK_4"/>
    <property type="match status" value="1"/>
</dbReference>
<dbReference type="Proteomes" id="UP000248987">
    <property type="component" value="Unassembled WGS sequence"/>
</dbReference>
<reference evidence="1 2" key="1">
    <citation type="submission" date="2018-06" db="EMBL/GenBank/DDBJ databases">
        <title>Genomic Encyclopedia of Archaeal and Bacterial Type Strains, Phase II (KMG-II): from individual species to whole genera.</title>
        <authorList>
            <person name="Goeker M."/>
        </authorList>
    </citation>
    <scope>NUCLEOTIDE SEQUENCE [LARGE SCALE GENOMIC DNA]</scope>
    <source>
        <strain evidence="1 2">DSM 12408</strain>
    </source>
</reference>
<accession>A0A1A7R4P0</accession>
<dbReference type="InterPro" id="IPR029470">
    <property type="entry name" value="PDDEXK_4"/>
</dbReference>
<keyword evidence="2" id="KW-1185">Reference proteome</keyword>
<comment type="caution">
    <text evidence="1">The sequence shown here is derived from an EMBL/GenBank/DDBJ whole genome shotgun (WGS) entry which is preliminary data.</text>
</comment>
<gene>
    <name evidence="1" type="ORF">LX77_02284</name>
</gene>
<proteinExistence type="predicted"/>
<dbReference type="AlphaFoldDB" id="A0A1A7R4P0"/>
<dbReference type="RefSeq" id="WP_066430791.1">
    <property type="nucleotide sequence ID" value="NZ_LZRN01000004.1"/>
</dbReference>
<evidence type="ECO:0000313" key="2">
    <source>
        <dbReference type="Proteomes" id="UP000248987"/>
    </source>
</evidence>